<evidence type="ECO:0000313" key="2">
    <source>
        <dbReference type="Proteomes" id="UP001066276"/>
    </source>
</evidence>
<name>A0AAV7W977_PLEWA</name>
<proteinExistence type="predicted"/>
<accession>A0AAV7W977</accession>
<dbReference type="AlphaFoldDB" id="A0AAV7W977"/>
<dbReference type="EMBL" id="JANPWB010000002">
    <property type="protein sequence ID" value="KAJ1209541.1"/>
    <property type="molecule type" value="Genomic_DNA"/>
</dbReference>
<sequence length="95" mass="10627">MSPGPLRSISRAEEKALESLGTCCSGWDGRFLLADAAEDGMVDFFWQLETCRFWALPCAFRRSELCVLIASLHWVERKILLFVAFAAGKAERSLA</sequence>
<comment type="caution">
    <text evidence="1">The sequence shown here is derived from an EMBL/GenBank/DDBJ whole genome shotgun (WGS) entry which is preliminary data.</text>
</comment>
<protein>
    <submittedName>
        <fullName evidence="1">Uncharacterized protein</fullName>
    </submittedName>
</protein>
<dbReference type="Proteomes" id="UP001066276">
    <property type="component" value="Chromosome 1_2"/>
</dbReference>
<organism evidence="1 2">
    <name type="scientific">Pleurodeles waltl</name>
    <name type="common">Iberian ribbed newt</name>
    <dbReference type="NCBI Taxonomy" id="8319"/>
    <lineage>
        <taxon>Eukaryota</taxon>
        <taxon>Metazoa</taxon>
        <taxon>Chordata</taxon>
        <taxon>Craniata</taxon>
        <taxon>Vertebrata</taxon>
        <taxon>Euteleostomi</taxon>
        <taxon>Amphibia</taxon>
        <taxon>Batrachia</taxon>
        <taxon>Caudata</taxon>
        <taxon>Salamandroidea</taxon>
        <taxon>Salamandridae</taxon>
        <taxon>Pleurodelinae</taxon>
        <taxon>Pleurodeles</taxon>
    </lineage>
</organism>
<reference evidence="1" key="1">
    <citation type="journal article" date="2022" name="bioRxiv">
        <title>Sequencing and chromosome-scale assembly of the giantPleurodeles waltlgenome.</title>
        <authorList>
            <person name="Brown T."/>
            <person name="Elewa A."/>
            <person name="Iarovenko S."/>
            <person name="Subramanian E."/>
            <person name="Araus A.J."/>
            <person name="Petzold A."/>
            <person name="Susuki M."/>
            <person name="Suzuki K.-i.T."/>
            <person name="Hayashi T."/>
            <person name="Toyoda A."/>
            <person name="Oliveira C."/>
            <person name="Osipova E."/>
            <person name="Leigh N.D."/>
            <person name="Simon A."/>
            <person name="Yun M.H."/>
        </authorList>
    </citation>
    <scope>NUCLEOTIDE SEQUENCE</scope>
    <source>
        <strain evidence="1">20211129_DDA</strain>
        <tissue evidence="1">Liver</tissue>
    </source>
</reference>
<evidence type="ECO:0000313" key="1">
    <source>
        <dbReference type="EMBL" id="KAJ1209541.1"/>
    </source>
</evidence>
<keyword evidence="2" id="KW-1185">Reference proteome</keyword>
<gene>
    <name evidence="1" type="ORF">NDU88_004915</name>
</gene>